<keyword evidence="1" id="KW-0239">DNA-directed DNA polymerase</keyword>
<gene>
    <name evidence="2" type="ORF">BN1221_00827</name>
</gene>
<keyword evidence="1 2" id="KW-0548">Nucleotidyltransferase</keyword>
<dbReference type="AlphaFoldDB" id="A0A0G4JRP5"/>
<keyword evidence="1" id="KW-0235">DNA replication</keyword>
<dbReference type="RefSeq" id="WP_048636238.1">
    <property type="nucleotide sequence ID" value="NZ_CGIG01000001.1"/>
</dbReference>
<dbReference type="NCBIfam" id="NF005337">
    <property type="entry name" value="PRK06856.1-3"/>
    <property type="match status" value="1"/>
</dbReference>
<proteinExistence type="predicted"/>
<dbReference type="STRING" id="1109412.BN1221_00827"/>
<dbReference type="GO" id="GO:0008408">
    <property type="term" value="F:3'-5' exonuclease activity"/>
    <property type="evidence" value="ECO:0007669"/>
    <property type="project" value="InterPro"/>
</dbReference>
<evidence type="ECO:0000313" key="2">
    <source>
        <dbReference type="EMBL" id="CPR14416.1"/>
    </source>
</evidence>
<dbReference type="Pfam" id="PF03603">
    <property type="entry name" value="DNA_III_psi"/>
    <property type="match status" value="1"/>
</dbReference>
<evidence type="ECO:0000256" key="1">
    <source>
        <dbReference type="PIRNR" id="PIRNR029225"/>
    </source>
</evidence>
<dbReference type="SUPFAM" id="SSF102220">
    <property type="entry name" value="DNA polymerase III psi subunit"/>
    <property type="match status" value="1"/>
</dbReference>
<sequence>MTSRRDWLLQQLGITQWTLKRPAVLQGEIAVSLPAQVRLVIVSNEPPANDEPLLADVLRSLALTPDQAYSLTPQQVEMLPAKTRCHSWRLGIDEPLALEGVQLTSPALTELYHNADAKRALWQQICDHERDITPDAGRSGASLAD</sequence>
<protein>
    <recommendedName>
        <fullName evidence="1">DNA polymerase III subunit psi</fullName>
    </recommendedName>
</protein>
<dbReference type="NCBIfam" id="TIGR00664">
    <property type="entry name" value="DNA_III_psi"/>
    <property type="match status" value="1"/>
</dbReference>
<dbReference type="InterPro" id="IPR018382">
    <property type="entry name" value="DNA_pol_III_psi_subgr"/>
</dbReference>
<dbReference type="OrthoDB" id="5682636at2"/>
<reference evidence="3" key="1">
    <citation type="submission" date="2015-01" db="EMBL/GenBank/DDBJ databases">
        <authorList>
            <person name="Paterson Steve"/>
        </authorList>
    </citation>
    <scope>NUCLEOTIDE SEQUENCE [LARGE SCALE GENOMIC DNA]</scope>
    <source>
        <strain evidence="3">OBR1</strain>
    </source>
</reference>
<accession>A0A0G4JRP5</accession>
<evidence type="ECO:0000313" key="3">
    <source>
        <dbReference type="Proteomes" id="UP000044377"/>
    </source>
</evidence>
<dbReference type="PIRSF" id="PIRSF029225">
    <property type="entry name" value="DNA_pol_III_psi"/>
    <property type="match status" value="1"/>
</dbReference>
<dbReference type="GO" id="GO:0003887">
    <property type="term" value="F:DNA-directed DNA polymerase activity"/>
    <property type="evidence" value="ECO:0007669"/>
    <property type="project" value="UniProtKB-KW"/>
</dbReference>
<keyword evidence="1 2" id="KW-0808">Transferase</keyword>
<comment type="function">
    <text evidence="1">Part of the beta sliding clamp loading complex, which hydrolyzes ATP to load the beta clamp onto primed DNA to form the DNA replication pre-initiation complex. DNA polymerase III is a complex, multichain enzyme responsible for most of the replicative synthesis in bacteria. This DNA polymerase also exhibits 3' to 5' exonuclease activity.</text>
</comment>
<name>A0A0G4JRP5_9GAMM</name>
<dbReference type="EMBL" id="CGIG01000001">
    <property type="protein sequence ID" value="CPR14416.1"/>
    <property type="molecule type" value="Genomic_DNA"/>
</dbReference>
<dbReference type="GO" id="GO:0006260">
    <property type="term" value="P:DNA replication"/>
    <property type="evidence" value="ECO:0007669"/>
    <property type="project" value="UniProtKB-KW"/>
</dbReference>
<organism evidence="2 3">
    <name type="scientific">Brenneria goodwinii</name>
    <dbReference type="NCBI Taxonomy" id="1109412"/>
    <lineage>
        <taxon>Bacteria</taxon>
        <taxon>Pseudomonadati</taxon>
        <taxon>Pseudomonadota</taxon>
        <taxon>Gammaproteobacteria</taxon>
        <taxon>Enterobacterales</taxon>
        <taxon>Pectobacteriaceae</taxon>
        <taxon>Brenneria</taxon>
    </lineage>
</organism>
<dbReference type="Proteomes" id="UP000044377">
    <property type="component" value="Unassembled WGS sequence"/>
</dbReference>
<dbReference type="InterPro" id="IPR036654">
    <property type="entry name" value="DNA_pol_III_psi_sf"/>
</dbReference>
<dbReference type="InterPro" id="IPR004615">
    <property type="entry name" value="DNA_pol_III_psi"/>
</dbReference>
<dbReference type="Gene3D" id="3.40.50.10220">
    <property type="entry name" value="DNA polymerase III, psi subunit"/>
    <property type="match status" value="1"/>
</dbReference>
<keyword evidence="3" id="KW-1185">Reference proteome</keyword>